<dbReference type="AlphaFoldDB" id="A0A392N0A1"/>
<keyword evidence="2" id="KW-1185">Reference proteome</keyword>
<organism evidence="1 2">
    <name type="scientific">Trifolium medium</name>
    <dbReference type="NCBI Taxonomy" id="97028"/>
    <lineage>
        <taxon>Eukaryota</taxon>
        <taxon>Viridiplantae</taxon>
        <taxon>Streptophyta</taxon>
        <taxon>Embryophyta</taxon>
        <taxon>Tracheophyta</taxon>
        <taxon>Spermatophyta</taxon>
        <taxon>Magnoliopsida</taxon>
        <taxon>eudicotyledons</taxon>
        <taxon>Gunneridae</taxon>
        <taxon>Pentapetalae</taxon>
        <taxon>rosids</taxon>
        <taxon>fabids</taxon>
        <taxon>Fabales</taxon>
        <taxon>Fabaceae</taxon>
        <taxon>Papilionoideae</taxon>
        <taxon>50 kb inversion clade</taxon>
        <taxon>NPAAA clade</taxon>
        <taxon>Hologalegina</taxon>
        <taxon>IRL clade</taxon>
        <taxon>Trifolieae</taxon>
        <taxon>Trifolium</taxon>
    </lineage>
</organism>
<accession>A0A392N0A1</accession>
<dbReference type="Proteomes" id="UP000265520">
    <property type="component" value="Unassembled WGS sequence"/>
</dbReference>
<comment type="caution">
    <text evidence="1">The sequence shown here is derived from an EMBL/GenBank/DDBJ whole genome shotgun (WGS) entry which is preliminary data.</text>
</comment>
<evidence type="ECO:0000313" key="2">
    <source>
        <dbReference type="Proteomes" id="UP000265520"/>
    </source>
</evidence>
<evidence type="ECO:0000313" key="1">
    <source>
        <dbReference type="EMBL" id="MCH91924.1"/>
    </source>
</evidence>
<feature type="non-terminal residue" evidence="1">
    <location>
        <position position="1"/>
    </location>
</feature>
<reference evidence="1 2" key="1">
    <citation type="journal article" date="2018" name="Front. Plant Sci.">
        <title>Red Clover (Trifolium pratense) and Zigzag Clover (T. medium) - A Picture of Genomic Similarities and Differences.</title>
        <authorList>
            <person name="Dluhosova J."/>
            <person name="Istvanek J."/>
            <person name="Nedelnik J."/>
            <person name="Repkova J."/>
        </authorList>
    </citation>
    <scope>NUCLEOTIDE SEQUENCE [LARGE SCALE GENOMIC DNA]</scope>
    <source>
        <strain evidence="2">cv. 10/8</strain>
        <tissue evidence="1">Leaf</tissue>
    </source>
</reference>
<dbReference type="EMBL" id="LXQA010021461">
    <property type="protein sequence ID" value="MCH91924.1"/>
    <property type="molecule type" value="Genomic_DNA"/>
</dbReference>
<sequence>VDLVTHLQYADDTLLICELCVENLWTMKAVLRWFELMPGLKINFGKSKLFRVNLEQGFLNVAARQGSGVGAIGWWSCCSESWGMKALDLGVWDGGRWNWVFEWRRVLFVWEEKLFANLVDILEPVRLFPFVEDSWCCRDIDGEKIGKSIGELRSFKNICVYFTTPFWEASNEIESCQKGSVGEWGGS</sequence>
<name>A0A392N0A1_9FABA</name>
<proteinExistence type="predicted"/>
<protein>
    <submittedName>
        <fullName evidence="1">Cytochrome P450</fullName>
    </submittedName>
</protein>